<organism evidence="2">
    <name type="scientific">hydrothermal vent metagenome</name>
    <dbReference type="NCBI Taxonomy" id="652676"/>
    <lineage>
        <taxon>unclassified sequences</taxon>
        <taxon>metagenomes</taxon>
        <taxon>ecological metagenomes</taxon>
    </lineage>
</organism>
<dbReference type="InterPro" id="IPR000073">
    <property type="entry name" value="AB_hydrolase_1"/>
</dbReference>
<dbReference type="AlphaFoldDB" id="A0A3B0ZWX5"/>
<gene>
    <name evidence="2" type="ORF">MNBD_GAMMA23-695</name>
</gene>
<dbReference type="InterPro" id="IPR050266">
    <property type="entry name" value="AB_hydrolase_sf"/>
</dbReference>
<evidence type="ECO:0000313" key="2">
    <source>
        <dbReference type="EMBL" id="VAW93730.1"/>
    </source>
</evidence>
<reference evidence="2" key="1">
    <citation type="submission" date="2018-06" db="EMBL/GenBank/DDBJ databases">
        <authorList>
            <person name="Zhirakovskaya E."/>
        </authorList>
    </citation>
    <scope>NUCLEOTIDE SEQUENCE</scope>
</reference>
<dbReference type="Gene3D" id="3.40.50.1820">
    <property type="entry name" value="alpha/beta hydrolase"/>
    <property type="match status" value="1"/>
</dbReference>
<name>A0A3B0ZWX5_9ZZZZ</name>
<dbReference type="PANTHER" id="PTHR43798">
    <property type="entry name" value="MONOACYLGLYCEROL LIPASE"/>
    <property type="match status" value="1"/>
</dbReference>
<dbReference type="Pfam" id="PF00561">
    <property type="entry name" value="Abhydrolase_1"/>
    <property type="match status" value="1"/>
</dbReference>
<dbReference type="EMBL" id="UOFT01000034">
    <property type="protein sequence ID" value="VAW93730.1"/>
    <property type="molecule type" value="Genomic_DNA"/>
</dbReference>
<proteinExistence type="predicted"/>
<dbReference type="SUPFAM" id="SSF53474">
    <property type="entry name" value="alpha/beta-Hydrolases"/>
    <property type="match status" value="1"/>
</dbReference>
<sequence>MPVLFLNNAQAELTLPEPDPVKKLQVLGMSKNCEVEPVFNGRACIYEINKGAKETVVLVHGLNAEAARWYAQIAALKDKYHVISFDLPGFGQSSRSNKLYSPTNYARFVHYVTQKYIAKPFYLIGHSMGGAIALRYSAMYPADVKRLVLADVGGVLHQYSYAKSIAFKWLKSLQRITNWAMPGLEDMPIVQELANTFFQNLDAVPLDVRDALQVPELRRIILNGNSIPIASVAVSTEDFSGAIRKNKTPTLIIWGAYDLVTPIRTGKILQVRMPKAYLKILSRSAHSSMADQPAAFNRLMLAHLDQTDSELNHQHWQFPVFKKSGRIGKCTNGFERTFTGDYLRIELDNCRKVIIKNANIGSIMAKDSSIEIEASQIISKDIAITLFDSTLNMTSSNITANIGIQTVRSHIDVAGVDFKTETAAVNNFGGSDAVFSVSNVNGHSLHRYKDFSLEGRI</sequence>
<dbReference type="PANTHER" id="PTHR43798:SF33">
    <property type="entry name" value="HYDROLASE, PUTATIVE (AFU_ORTHOLOGUE AFUA_2G14860)-RELATED"/>
    <property type="match status" value="1"/>
</dbReference>
<dbReference type="GO" id="GO:0016020">
    <property type="term" value="C:membrane"/>
    <property type="evidence" value="ECO:0007669"/>
    <property type="project" value="TreeGrafter"/>
</dbReference>
<accession>A0A3B0ZWX5</accession>
<dbReference type="PRINTS" id="PR00111">
    <property type="entry name" value="ABHYDROLASE"/>
</dbReference>
<dbReference type="InterPro" id="IPR029058">
    <property type="entry name" value="AB_hydrolase_fold"/>
</dbReference>
<feature type="domain" description="AB hydrolase-1" evidence="1">
    <location>
        <begin position="55"/>
        <end position="290"/>
    </location>
</feature>
<evidence type="ECO:0000259" key="1">
    <source>
        <dbReference type="Pfam" id="PF00561"/>
    </source>
</evidence>
<protein>
    <recommendedName>
        <fullName evidence="1">AB hydrolase-1 domain-containing protein</fullName>
    </recommendedName>
</protein>